<dbReference type="PROSITE" id="PS51762">
    <property type="entry name" value="GH16_2"/>
    <property type="match status" value="1"/>
</dbReference>
<dbReference type="EMBL" id="JANIEX010000095">
    <property type="protein sequence ID" value="KAJ3573668.1"/>
    <property type="molecule type" value="Genomic_DNA"/>
</dbReference>
<evidence type="ECO:0000256" key="2">
    <source>
        <dbReference type="ARBA" id="ARBA00010962"/>
    </source>
</evidence>
<organism evidence="12 13">
    <name type="scientific">Leucocoprinus birnbaumii</name>
    <dbReference type="NCBI Taxonomy" id="56174"/>
    <lineage>
        <taxon>Eukaryota</taxon>
        <taxon>Fungi</taxon>
        <taxon>Dikarya</taxon>
        <taxon>Basidiomycota</taxon>
        <taxon>Agaricomycotina</taxon>
        <taxon>Agaricomycetes</taxon>
        <taxon>Agaricomycetidae</taxon>
        <taxon>Agaricales</taxon>
        <taxon>Agaricineae</taxon>
        <taxon>Agaricaceae</taxon>
        <taxon>Leucocoprinus</taxon>
    </lineage>
</organism>
<keyword evidence="7" id="KW-0325">Glycoprotein</keyword>
<accession>A0AAD5YV19</accession>
<evidence type="ECO:0000256" key="8">
    <source>
        <dbReference type="ARBA" id="ARBA00023316"/>
    </source>
</evidence>
<dbReference type="InterPro" id="IPR000757">
    <property type="entry name" value="Beta-glucanase-like"/>
</dbReference>
<feature type="transmembrane region" description="Helical" evidence="10">
    <location>
        <begin position="504"/>
        <end position="524"/>
    </location>
</feature>
<evidence type="ECO:0000256" key="10">
    <source>
        <dbReference type="SAM" id="Phobius"/>
    </source>
</evidence>
<dbReference type="GO" id="GO:0005886">
    <property type="term" value="C:plasma membrane"/>
    <property type="evidence" value="ECO:0007669"/>
    <property type="project" value="TreeGrafter"/>
</dbReference>
<keyword evidence="8" id="KW-0961">Cell wall biogenesis/degradation</keyword>
<evidence type="ECO:0000256" key="5">
    <source>
        <dbReference type="ARBA" id="ARBA00022989"/>
    </source>
</evidence>
<dbReference type="GO" id="GO:0015926">
    <property type="term" value="F:glucosidase activity"/>
    <property type="evidence" value="ECO:0007669"/>
    <property type="project" value="TreeGrafter"/>
</dbReference>
<dbReference type="Pfam" id="PF03935">
    <property type="entry name" value="SKN1_KRE6_Sbg1"/>
    <property type="match status" value="1"/>
</dbReference>
<keyword evidence="5 10" id="KW-1133">Transmembrane helix</keyword>
<feature type="compositionally biased region" description="Polar residues" evidence="9">
    <location>
        <begin position="376"/>
        <end position="386"/>
    </location>
</feature>
<comment type="caution">
    <text evidence="12">The sequence shown here is derived from an EMBL/GenBank/DDBJ whole genome shotgun (WGS) entry which is preliminary data.</text>
</comment>
<name>A0AAD5YV19_9AGAR</name>
<feature type="transmembrane region" description="Helical" evidence="10">
    <location>
        <begin position="331"/>
        <end position="358"/>
    </location>
</feature>
<feature type="region of interest" description="Disordered" evidence="9">
    <location>
        <begin position="194"/>
        <end position="216"/>
    </location>
</feature>
<sequence>MQPAPSPSAGRGDVIQPGLFTSVLYVQPLREDVSTLTERFREQYFNRDPSISPFSLFKQLWRTEGWKWLNFKVFDDRARETFLLVTIRIFLEQLTEDDPVAQVTGLFGAYTFYYTQPEDIAPSLRRLNHIPIPVDHFQRLTSLSESFSTPDFLPLREPVLYIASTMVKDQVFYVLPPSDLGPENPRYLPREVLVSDSTPEPDPEVPKKKGRPSWRDRAKKAQIALDGLNDWLESTPERPAAASIESPIPQDELVNYQTEKAELITALESAGDREALINANMTILKRLRDIQNEEDGLGSVEQRQLVGVERVESAVRELEARAKADVIAPPFWLAFITTAFSLSLSLLLSPPFSFFFCIMSSSYSLAPNAQRRYYPSTGSNASSTASLLPPSQPEVPRRQLSTSPLHQNAGFSPSSARPKELRTSASTHSLSDAGRYGAPAAGAGTVTNSISDKYSLAPDPYAWGSNLSPNQPEPDDYLHNPDPRRDRKHDSGGTVFTYRGLTNVGCLTLLCVGLVTLFAGYPLISHFTSKQMSKNGGFNLGGINASGQIPEMPGNWGLIDLETPREVYTKPSYFDPSQEMQLVFSDEFNTDGRTFYPGDDPYWEAVDLHYWQTNNMEWYDPAAITTSGGSLQITLSRKETHDLNFQGGMMSTWNKFCFTGGIFEASVQLPGANNIEGLWPAIWAMGNLGRAGYGATLEGLWPYTYDACDVGTAPNQTLNGQPEAATTGNDPTENGVLSFLPGQRLSRCTCKGESHPGPMHSDGTFVGRSAPEIDVFEAQITGTPLTGQVSQSAQWAPFNYQYIWDNSTANMIIPNPDVTTLNPYKGGVFQQATSGVTETNQGCYELEQGCFATYAFEYKPGFDNAYITWVANDQVAWTMMAAGMGPDPNVQISARPVPQEPMYLIANLGMSTNFGPVDIEHLTFPTTLKIDWIRVYQPSNQIKIGCDPVDFPTQAYINQYIDAYTNPNFTTWVDDFKQPWPKSKLLNQC</sequence>
<dbReference type="FunFam" id="2.60.120.200:FF:000135">
    <property type="entry name" value="Related to KRE6-glucan synthase subunit"/>
    <property type="match status" value="1"/>
</dbReference>
<dbReference type="SUPFAM" id="SSF49899">
    <property type="entry name" value="Concanavalin A-like lectins/glucanases"/>
    <property type="match status" value="1"/>
</dbReference>
<dbReference type="InterPro" id="IPR005629">
    <property type="entry name" value="Skn1/Kre6/Sbg1"/>
</dbReference>
<dbReference type="GO" id="GO:0031505">
    <property type="term" value="P:fungal-type cell wall organization"/>
    <property type="evidence" value="ECO:0007669"/>
    <property type="project" value="TreeGrafter"/>
</dbReference>
<evidence type="ECO:0000313" key="13">
    <source>
        <dbReference type="Proteomes" id="UP001213000"/>
    </source>
</evidence>
<evidence type="ECO:0000256" key="4">
    <source>
        <dbReference type="ARBA" id="ARBA00022968"/>
    </source>
</evidence>
<proteinExistence type="inferred from homology"/>
<dbReference type="FunFam" id="2.60.120.200:FF:000259">
    <property type="entry name" value="Chromosome 9, whole genome shotgun sequence"/>
    <property type="match status" value="1"/>
</dbReference>
<protein>
    <recommendedName>
        <fullName evidence="11">GH16 domain-containing protein</fullName>
    </recommendedName>
</protein>
<dbReference type="PANTHER" id="PTHR31361">
    <property type="entry name" value="BETA-GLUCAN SYNTHESIS-ASSOCIATED PROTEIN KRE6-RELATED"/>
    <property type="match status" value="1"/>
</dbReference>
<evidence type="ECO:0000256" key="1">
    <source>
        <dbReference type="ARBA" id="ARBA00004606"/>
    </source>
</evidence>
<evidence type="ECO:0000256" key="9">
    <source>
        <dbReference type="SAM" id="MobiDB-lite"/>
    </source>
</evidence>
<dbReference type="Gene3D" id="2.60.120.200">
    <property type="match status" value="2"/>
</dbReference>
<comment type="similarity">
    <text evidence="2">Belongs to the SKN1/KRE6 family.</text>
</comment>
<feature type="compositionally biased region" description="Basic and acidic residues" evidence="9">
    <location>
        <begin position="476"/>
        <end position="491"/>
    </location>
</feature>
<dbReference type="CDD" id="cd02180">
    <property type="entry name" value="GH16_fungal_KRE6_glucanase"/>
    <property type="match status" value="1"/>
</dbReference>
<dbReference type="GO" id="GO:0005789">
    <property type="term" value="C:endoplasmic reticulum membrane"/>
    <property type="evidence" value="ECO:0007669"/>
    <property type="project" value="TreeGrafter"/>
</dbReference>
<evidence type="ECO:0000256" key="6">
    <source>
        <dbReference type="ARBA" id="ARBA00023136"/>
    </source>
</evidence>
<dbReference type="PANTHER" id="PTHR31361:SF1">
    <property type="entry name" value="BETA-GLUCAN SYNTHESIS-ASSOCIATED PROTEIN KRE6-RELATED"/>
    <property type="match status" value="1"/>
</dbReference>
<keyword evidence="3 10" id="KW-0812">Transmembrane</keyword>
<keyword evidence="13" id="KW-1185">Reference proteome</keyword>
<evidence type="ECO:0000259" key="11">
    <source>
        <dbReference type="PROSITE" id="PS51762"/>
    </source>
</evidence>
<feature type="region of interest" description="Disordered" evidence="9">
    <location>
        <begin position="462"/>
        <end position="491"/>
    </location>
</feature>
<feature type="compositionally biased region" description="Polar residues" evidence="9">
    <location>
        <begin position="399"/>
        <end position="415"/>
    </location>
</feature>
<comment type="subcellular location">
    <subcellularLocation>
        <location evidence="1">Membrane</location>
        <topology evidence="1">Single-pass type II membrane protein</topology>
    </subcellularLocation>
</comment>
<evidence type="ECO:0000313" key="12">
    <source>
        <dbReference type="EMBL" id="KAJ3573668.1"/>
    </source>
</evidence>
<evidence type="ECO:0000256" key="7">
    <source>
        <dbReference type="ARBA" id="ARBA00023180"/>
    </source>
</evidence>
<feature type="region of interest" description="Disordered" evidence="9">
    <location>
        <begin position="374"/>
        <end position="436"/>
    </location>
</feature>
<dbReference type="Proteomes" id="UP001213000">
    <property type="component" value="Unassembled WGS sequence"/>
</dbReference>
<keyword evidence="4" id="KW-0735">Signal-anchor</keyword>
<gene>
    <name evidence="12" type="ORF">NP233_g2278</name>
</gene>
<dbReference type="GO" id="GO:0006078">
    <property type="term" value="P:(1-&gt;6)-beta-D-glucan biosynthetic process"/>
    <property type="evidence" value="ECO:0007669"/>
    <property type="project" value="TreeGrafter"/>
</dbReference>
<dbReference type="InterPro" id="IPR013320">
    <property type="entry name" value="ConA-like_dom_sf"/>
</dbReference>
<dbReference type="AlphaFoldDB" id="A0AAD5YV19"/>
<evidence type="ECO:0000256" key="3">
    <source>
        <dbReference type="ARBA" id="ARBA00022692"/>
    </source>
</evidence>
<reference evidence="12" key="1">
    <citation type="submission" date="2022-07" db="EMBL/GenBank/DDBJ databases">
        <title>Genome Sequence of Leucocoprinus birnbaumii.</title>
        <authorList>
            <person name="Buettner E."/>
        </authorList>
    </citation>
    <scope>NUCLEOTIDE SEQUENCE</scope>
    <source>
        <strain evidence="12">VT141</strain>
    </source>
</reference>
<keyword evidence="6 10" id="KW-0472">Membrane</keyword>
<feature type="domain" description="GH16" evidence="11">
    <location>
        <begin position="568"/>
        <end position="941"/>
    </location>
</feature>